<feature type="binding site" evidence="11">
    <location>
        <position position="222"/>
    </location>
    <ligand>
        <name>Ca(2+)</name>
        <dbReference type="ChEBI" id="CHEBI:29108"/>
        <label>3</label>
    </ligand>
</feature>
<evidence type="ECO:0000256" key="6">
    <source>
        <dbReference type="ARBA" id="ARBA00022833"/>
    </source>
</evidence>
<sequence length="412" mass="46539">MFRFFNDAFTLFIIFLSFSSIFPAIATRSPPDSLTKLTVDIQNDTWYSFNRFLDTGKGSRVTGMTELKKYFQRFGYLSIPENNFTNLFDQEFESALFVFQKKLGLSTTGKLDHDTMKVIMSPRCGVSDTTTAHSLHVTKHYAYFYGEPRWNKSSPMILSYAFSPSNIIDYISLSDIKTVFQRAFSRWSSVIPVNFTEVEDYSWADIKIGFYKGDHGDGESFDGVLGILAHAFSPENGRFHLDAAETWAVDFTAEKSKVAVDLESVATHEIGHVLGLAHSSDKNAIMYPSLSPRTKKVDLKVDDVEDGENEITELINLLKSPIATLFSFRNKSSSLKNPPRKISRLYSPRHLFLLVHRPFLPPPLTKVVLQVGFPGSQNWCFCFLPSLNLRGLVLRPPPSQPPPIFTNAIVPD</sequence>
<feature type="binding site" evidence="11">
    <location>
        <position position="217"/>
    </location>
    <ligand>
        <name>Zn(2+)</name>
        <dbReference type="ChEBI" id="CHEBI:29105"/>
        <label>1</label>
    </ligand>
</feature>
<dbReference type="EMBL" id="OU503047">
    <property type="protein sequence ID" value="CAI9772477.1"/>
    <property type="molecule type" value="Genomic_DNA"/>
</dbReference>
<name>A0AAD1ZSR6_9LAMI</name>
<dbReference type="SMART" id="SM00235">
    <property type="entry name" value="ZnMc"/>
    <property type="match status" value="1"/>
</dbReference>
<dbReference type="FunFam" id="3.40.390.10:FF:000018">
    <property type="entry name" value="Metalloendoproteinase 1"/>
    <property type="match status" value="1"/>
</dbReference>
<accession>A0AAD1ZSR6</accession>
<dbReference type="InterPro" id="IPR024079">
    <property type="entry name" value="MetalloPept_cat_dom_sf"/>
</dbReference>
<evidence type="ECO:0000256" key="11">
    <source>
        <dbReference type="PIRSR" id="PIRSR621190-2"/>
    </source>
</evidence>
<dbReference type="GO" id="GO:0030574">
    <property type="term" value="P:collagen catabolic process"/>
    <property type="evidence" value="ECO:0007669"/>
    <property type="project" value="TreeGrafter"/>
</dbReference>
<dbReference type="GO" id="GO:0006508">
    <property type="term" value="P:proteolysis"/>
    <property type="evidence" value="ECO:0007669"/>
    <property type="project" value="UniProtKB-KW"/>
</dbReference>
<dbReference type="PRINTS" id="PR00138">
    <property type="entry name" value="MATRIXIN"/>
</dbReference>
<dbReference type="PANTHER" id="PTHR10201">
    <property type="entry name" value="MATRIX METALLOPROTEINASE"/>
    <property type="match status" value="1"/>
</dbReference>
<proteinExistence type="inferred from homology"/>
<dbReference type="InterPro" id="IPR006026">
    <property type="entry name" value="Peptidase_Metallo"/>
</dbReference>
<dbReference type="InterPro" id="IPR002477">
    <property type="entry name" value="Peptidoglycan-bd-like"/>
</dbReference>
<evidence type="ECO:0000256" key="9">
    <source>
        <dbReference type="ARBA" id="ARBA00023180"/>
    </source>
</evidence>
<keyword evidence="6 11" id="KW-0862">Zinc</keyword>
<dbReference type="GO" id="GO:0004222">
    <property type="term" value="F:metalloendopeptidase activity"/>
    <property type="evidence" value="ECO:0007669"/>
    <property type="project" value="InterPro"/>
</dbReference>
<dbReference type="SUPFAM" id="SSF47090">
    <property type="entry name" value="PGBD-like"/>
    <property type="match status" value="1"/>
</dbReference>
<feature type="binding site" evidence="11">
    <location>
        <position position="245"/>
    </location>
    <ligand>
        <name>Ca(2+)</name>
        <dbReference type="ChEBI" id="CHEBI:29108"/>
        <label>1</label>
    </ligand>
</feature>
<dbReference type="PANTHER" id="PTHR10201:SF249">
    <property type="entry name" value="METALLOENDOPROTEINASE 1-MMP"/>
    <property type="match status" value="1"/>
</dbReference>
<protein>
    <recommendedName>
        <fullName evidence="13">Peptidase metallopeptidase domain-containing protein</fullName>
    </recommendedName>
</protein>
<dbReference type="CDD" id="cd04278">
    <property type="entry name" value="ZnMc_MMP"/>
    <property type="match status" value="1"/>
</dbReference>
<feature type="active site" evidence="10">
    <location>
        <position position="269"/>
    </location>
</feature>
<comment type="cofactor">
    <cofactor evidence="11">
        <name>Zn(2+)</name>
        <dbReference type="ChEBI" id="CHEBI:29105"/>
    </cofactor>
    <text evidence="11">Binds 2 Zn(2+) ions per subunit.</text>
</comment>
<keyword evidence="5" id="KW-0378">Hydrolase</keyword>
<evidence type="ECO:0000256" key="3">
    <source>
        <dbReference type="ARBA" id="ARBA00022723"/>
    </source>
</evidence>
<organism evidence="14 15">
    <name type="scientific">Fraxinus pennsylvanica</name>
    <dbReference type="NCBI Taxonomy" id="56036"/>
    <lineage>
        <taxon>Eukaryota</taxon>
        <taxon>Viridiplantae</taxon>
        <taxon>Streptophyta</taxon>
        <taxon>Embryophyta</taxon>
        <taxon>Tracheophyta</taxon>
        <taxon>Spermatophyta</taxon>
        <taxon>Magnoliopsida</taxon>
        <taxon>eudicotyledons</taxon>
        <taxon>Gunneridae</taxon>
        <taxon>Pentapetalae</taxon>
        <taxon>asterids</taxon>
        <taxon>lamiids</taxon>
        <taxon>Lamiales</taxon>
        <taxon>Oleaceae</taxon>
        <taxon>Oleeae</taxon>
        <taxon>Fraxinus</taxon>
    </lineage>
</organism>
<dbReference type="InterPro" id="IPR033739">
    <property type="entry name" value="M10A_MMP"/>
</dbReference>
<evidence type="ECO:0000256" key="8">
    <source>
        <dbReference type="ARBA" id="ARBA00023145"/>
    </source>
</evidence>
<feature type="signal peptide" evidence="12">
    <location>
        <begin position="1"/>
        <end position="26"/>
    </location>
</feature>
<dbReference type="Pfam" id="PF01471">
    <property type="entry name" value="PG_binding_1"/>
    <property type="match status" value="1"/>
</dbReference>
<comment type="similarity">
    <text evidence="1">Belongs to the peptidase M10A family. Matrix metalloproteinases (MMPs) subfamily.</text>
</comment>
<feature type="binding site" evidence="11">
    <location>
        <position position="278"/>
    </location>
    <ligand>
        <name>Zn(2+)</name>
        <dbReference type="ChEBI" id="CHEBI:29105"/>
        <label>2</label>
        <note>catalytic</note>
    </ligand>
</feature>
<feature type="binding site" evidence="11">
    <location>
        <position position="223"/>
    </location>
    <ligand>
        <name>Ca(2+)</name>
        <dbReference type="ChEBI" id="CHEBI:29108"/>
        <label>3</label>
    </ligand>
</feature>
<feature type="binding site" evidence="11">
    <location>
        <position position="286"/>
    </location>
    <ligand>
        <name>Zn(2+)</name>
        <dbReference type="ChEBI" id="CHEBI:29105"/>
        <label>2</label>
        <note>catalytic</note>
    </ligand>
</feature>
<dbReference type="GO" id="GO:0008270">
    <property type="term" value="F:zinc ion binding"/>
    <property type="evidence" value="ECO:0007669"/>
    <property type="project" value="InterPro"/>
</dbReference>
<keyword evidence="8" id="KW-0865">Zymogen</keyword>
<keyword evidence="9" id="KW-0325">Glycoprotein</keyword>
<comment type="cofactor">
    <cofactor evidence="11">
        <name>Ca(2+)</name>
        <dbReference type="ChEBI" id="CHEBI:29108"/>
    </cofactor>
    <text evidence="11">Can bind about 5 Ca(2+) ions per subunit.</text>
</comment>
<dbReference type="Gene3D" id="3.40.390.10">
    <property type="entry name" value="Collagenase (Catalytic Domain)"/>
    <property type="match status" value="1"/>
</dbReference>
<keyword evidence="4 12" id="KW-0732">Signal</keyword>
<evidence type="ECO:0000256" key="5">
    <source>
        <dbReference type="ARBA" id="ARBA00022801"/>
    </source>
</evidence>
<keyword evidence="11" id="KW-0106">Calcium</keyword>
<evidence type="ECO:0000256" key="7">
    <source>
        <dbReference type="ARBA" id="ARBA00023049"/>
    </source>
</evidence>
<dbReference type="InterPro" id="IPR021190">
    <property type="entry name" value="Pept_M10A"/>
</dbReference>
<evidence type="ECO:0000313" key="14">
    <source>
        <dbReference type="EMBL" id="CAI9772477.1"/>
    </source>
</evidence>
<dbReference type="InterPro" id="IPR036365">
    <property type="entry name" value="PGBD-like_sf"/>
</dbReference>
<feature type="domain" description="Peptidase metallopeptidase" evidence="13">
    <location>
        <begin position="146"/>
        <end position="314"/>
    </location>
</feature>
<dbReference type="InterPro" id="IPR001818">
    <property type="entry name" value="Pept_M10_metallopeptidase"/>
</dbReference>
<evidence type="ECO:0000256" key="12">
    <source>
        <dbReference type="SAM" id="SignalP"/>
    </source>
</evidence>
<evidence type="ECO:0000256" key="4">
    <source>
        <dbReference type="ARBA" id="ARBA00022729"/>
    </source>
</evidence>
<keyword evidence="7" id="KW-0482">Metalloprotease</keyword>
<feature type="binding site" evidence="11">
    <location>
        <position position="272"/>
    </location>
    <ligand>
        <name>Zn(2+)</name>
        <dbReference type="ChEBI" id="CHEBI:29105"/>
        <label>2</label>
        <note>catalytic</note>
    </ligand>
</feature>
<dbReference type="GO" id="GO:0030198">
    <property type="term" value="P:extracellular matrix organization"/>
    <property type="evidence" value="ECO:0007669"/>
    <property type="project" value="TreeGrafter"/>
</dbReference>
<evidence type="ECO:0000313" key="15">
    <source>
        <dbReference type="Proteomes" id="UP000834106"/>
    </source>
</evidence>
<dbReference type="SUPFAM" id="SSF55486">
    <property type="entry name" value="Metalloproteases ('zincins'), catalytic domain"/>
    <property type="match status" value="1"/>
</dbReference>
<dbReference type="Proteomes" id="UP000834106">
    <property type="component" value="Chromosome 12"/>
</dbReference>
<feature type="binding site" evidence="11">
    <location>
        <position position="240"/>
    </location>
    <ligand>
        <name>Zn(2+)</name>
        <dbReference type="ChEBI" id="CHEBI:29105"/>
        <label>1</label>
    </ligand>
</feature>
<keyword evidence="15" id="KW-1185">Reference proteome</keyword>
<feature type="binding site" evidence="11">
    <location>
        <position position="205"/>
    </location>
    <ligand>
        <name>Ca(2+)</name>
        <dbReference type="ChEBI" id="CHEBI:29108"/>
        <label>2</label>
    </ligand>
</feature>
<gene>
    <name evidence="14" type="ORF">FPE_LOCUS19907</name>
</gene>
<feature type="binding site" evidence="11">
    <location>
        <position position="242"/>
    </location>
    <ligand>
        <name>Ca(2+)</name>
        <dbReference type="ChEBI" id="CHEBI:29108"/>
        <label>3</label>
    </ligand>
</feature>
<reference evidence="14" key="1">
    <citation type="submission" date="2023-05" db="EMBL/GenBank/DDBJ databases">
        <authorList>
            <person name="Huff M."/>
        </authorList>
    </citation>
    <scope>NUCLEOTIDE SEQUENCE</scope>
</reference>
<evidence type="ECO:0000256" key="2">
    <source>
        <dbReference type="ARBA" id="ARBA00022670"/>
    </source>
</evidence>
<feature type="binding site" evidence="11">
    <location>
        <position position="215"/>
    </location>
    <ligand>
        <name>Zn(2+)</name>
        <dbReference type="ChEBI" id="CHEBI:29105"/>
        <label>1</label>
    </ligand>
</feature>
<dbReference type="Pfam" id="PF00413">
    <property type="entry name" value="Peptidase_M10"/>
    <property type="match status" value="1"/>
</dbReference>
<feature type="binding site" evidence="11">
    <location>
        <position position="230"/>
    </location>
    <ligand>
        <name>Zn(2+)</name>
        <dbReference type="ChEBI" id="CHEBI:29105"/>
        <label>1</label>
    </ligand>
</feature>
<evidence type="ECO:0000259" key="13">
    <source>
        <dbReference type="SMART" id="SM00235"/>
    </source>
</evidence>
<keyword evidence="2" id="KW-0645">Protease</keyword>
<feature type="chain" id="PRO_5042034096" description="Peptidase metallopeptidase domain-containing protein" evidence="12">
    <location>
        <begin position="27"/>
        <end position="412"/>
    </location>
</feature>
<feature type="binding site" evidence="11">
    <location>
        <position position="245"/>
    </location>
    <ligand>
        <name>Ca(2+)</name>
        <dbReference type="ChEBI" id="CHEBI:29108"/>
        <label>3</label>
    </ligand>
</feature>
<evidence type="ECO:0000256" key="1">
    <source>
        <dbReference type="ARBA" id="ARBA00009614"/>
    </source>
</evidence>
<feature type="binding site" description="in inhibited form" evidence="11">
    <location>
        <position position="124"/>
    </location>
    <ligand>
        <name>Zn(2+)</name>
        <dbReference type="ChEBI" id="CHEBI:29105"/>
        <label>2</label>
        <note>catalytic</note>
    </ligand>
</feature>
<dbReference type="GO" id="GO:0031012">
    <property type="term" value="C:extracellular matrix"/>
    <property type="evidence" value="ECO:0007669"/>
    <property type="project" value="InterPro"/>
</dbReference>
<dbReference type="AlphaFoldDB" id="A0AAD1ZSR6"/>
<evidence type="ECO:0000256" key="10">
    <source>
        <dbReference type="PIRSR" id="PIRSR621190-1"/>
    </source>
</evidence>
<keyword evidence="3 11" id="KW-0479">Metal-binding</keyword>
<feature type="binding site" evidence="11">
    <location>
        <position position="268"/>
    </location>
    <ligand>
        <name>Zn(2+)</name>
        <dbReference type="ChEBI" id="CHEBI:29105"/>
        <label>2</label>
        <note>catalytic</note>
    </ligand>
</feature>